<organism evidence="9">
    <name type="scientific">Chromera velia CCMP2878</name>
    <dbReference type="NCBI Taxonomy" id="1169474"/>
    <lineage>
        <taxon>Eukaryota</taxon>
        <taxon>Sar</taxon>
        <taxon>Alveolata</taxon>
        <taxon>Colpodellida</taxon>
        <taxon>Chromeraceae</taxon>
        <taxon>Chromera</taxon>
    </lineage>
</organism>
<name>A0A0G4H9Q5_9ALVE</name>
<evidence type="ECO:0000256" key="2">
    <source>
        <dbReference type="ARBA" id="ARBA00022840"/>
    </source>
</evidence>
<dbReference type="InterPro" id="IPR050108">
    <property type="entry name" value="CDK"/>
</dbReference>
<keyword evidence="1" id="KW-0547">Nucleotide-binding</keyword>
<dbReference type="GO" id="GO:0005524">
    <property type="term" value="F:ATP binding"/>
    <property type="evidence" value="ECO:0007669"/>
    <property type="project" value="UniProtKB-KW"/>
</dbReference>
<dbReference type="GO" id="GO:0005634">
    <property type="term" value="C:nucleus"/>
    <property type="evidence" value="ECO:0007669"/>
    <property type="project" value="TreeGrafter"/>
</dbReference>
<evidence type="ECO:0000256" key="4">
    <source>
        <dbReference type="ARBA" id="ARBA00039612"/>
    </source>
</evidence>
<evidence type="ECO:0000256" key="6">
    <source>
        <dbReference type="ARBA" id="ARBA00042858"/>
    </source>
</evidence>
<dbReference type="InterPro" id="IPR011009">
    <property type="entry name" value="Kinase-like_dom_sf"/>
</dbReference>
<evidence type="ECO:0000256" key="7">
    <source>
        <dbReference type="SAM" id="MobiDB-lite"/>
    </source>
</evidence>
<dbReference type="PANTHER" id="PTHR24056">
    <property type="entry name" value="CELL DIVISION PROTEIN KINASE"/>
    <property type="match status" value="1"/>
</dbReference>
<dbReference type="PROSITE" id="PS50011">
    <property type="entry name" value="PROTEIN_KINASE_DOM"/>
    <property type="match status" value="1"/>
</dbReference>
<reference evidence="9" key="1">
    <citation type="submission" date="2014-11" db="EMBL/GenBank/DDBJ databases">
        <authorList>
            <person name="Otto D Thomas"/>
            <person name="Naeem Raeece"/>
        </authorList>
    </citation>
    <scope>NUCLEOTIDE SEQUENCE</scope>
</reference>
<proteinExistence type="predicted"/>
<evidence type="ECO:0000259" key="8">
    <source>
        <dbReference type="PROSITE" id="PS50011"/>
    </source>
</evidence>
<keyword evidence="2" id="KW-0067">ATP-binding</keyword>
<accession>A0A0G4H9Q5</accession>
<evidence type="ECO:0000256" key="5">
    <source>
        <dbReference type="ARBA" id="ARBA00041902"/>
    </source>
</evidence>
<dbReference type="EMBL" id="CDMZ01002088">
    <property type="protein sequence ID" value="CEM40696.1"/>
    <property type="molecule type" value="Genomic_DNA"/>
</dbReference>
<evidence type="ECO:0000313" key="9">
    <source>
        <dbReference type="EMBL" id="CEM40696.1"/>
    </source>
</evidence>
<protein>
    <recommendedName>
        <fullName evidence="4">Cyclin-dependent kinase 2 homolog</fullName>
    </recommendedName>
    <alternativeName>
        <fullName evidence="5">Cell division control protein 2 homolog</fullName>
    </alternativeName>
    <alternativeName>
        <fullName evidence="6">cdc2-related kinase 2</fullName>
    </alternativeName>
</protein>
<feature type="region of interest" description="Disordered" evidence="7">
    <location>
        <begin position="106"/>
        <end position="128"/>
    </location>
</feature>
<dbReference type="SUPFAM" id="SSF56112">
    <property type="entry name" value="Protein kinase-like (PK-like)"/>
    <property type="match status" value="1"/>
</dbReference>
<sequence length="128" mass="13316">MDRKCNLKIADFGLALFHPPLLSRPLNSLTPPPVPSSPPTQTKSLFTGNAALPIPFADFDGSVGSTHGALRPSLTGGVGSLWYSAPELLWGSTAYDTGVDVWAAGSEQVGAAGDDRRDPRPSCLPGDA</sequence>
<dbReference type="InterPro" id="IPR000719">
    <property type="entry name" value="Prot_kinase_dom"/>
</dbReference>
<dbReference type="PhylomeDB" id="A0A0G4H9Q5"/>
<feature type="domain" description="Protein kinase" evidence="8">
    <location>
        <begin position="1"/>
        <end position="128"/>
    </location>
</feature>
<dbReference type="VEuPathDB" id="CryptoDB:Cvel_25482"/>
<comment type="subunit">
    <text evidence="3">May form a complex composed of at least the catalytic subunit CRK2 and a cyclin.</text>
</comment>
<evidence type="ECO:0000256" key="3">
    <source>
        <dbReference type="ARBA" id="ARBA00038543"/>
    </source>
</evidence>
<evidence type="ECO:0000256" key="1">
    <source>
        <dbReference type="ARBA" id="ARBA00022741"/>
    </source>
</evidence>
<gene>
    <name evidence="9" type="ORF">Cvel_25482</name>
</gene>
<dbReference type="AlphaFoldDB" id="A0A0G4H9Q5"/>
<dbReference type="GO" id="GO:0004674">
    <property type="term" value="F:protein serine/threonine kinase activity"/>
    <property type="evidence" value="ECO:0007669"/>
    <property type="project" value="TreeGrafter"/>
</dbReference>
<dbReference type="Gene3D" id="1.10.510.10">
    <property type="entry name" value="Transferase(Phosphotransferase) domain 1"/>
    <property type="match status" value="1"/>
</dbReference>